<accession>A0A9P9AXK7</accession>
<dbReference type="SUPFAM" id="SSF52317">
    <property type="entry name" value="Class I glutamine amidotransferase-like"/>
    <property type="match status" value="1"/>
</dbReference>
<dbReference type="InterPro" id="IPR029062">
    <property type="entry name" value="Class_I_gatase-like"/>
</dbReference>
<keyword evidence="3" id="KW-1185">Reference proteome</keyword>
<organism evidence="2 3">
    <name type="scientific">Thelonectria olida</name>
    <dbReference type="NCBI Taxonomy" id="1576542"/>
    <lineage>
        <taxon>Eukaryota</taxon>
        <taxon>Fungi</taxon>
        <taxon>Dikarya</taxon>
        <taxon>Ascomycota</taxon>
        <taxon>Pezizomycotina</taxon>
        <taxon>Sordariomycetes</taxon>
        <taxon>Hypocreomycetidae</taxon>
        <taxon>Hypocreales</taxon>
        <taxon>Nectriaceae</taxon>
        <taxon>Thelonectria</taxon>
    </lineage>
</organism>
<dbReference type="Proteomes" id="UP000777438">
    <property type="component" value="Unassembled WGS sequence"/>
</dbReference>
<keyword evidence="2" id="KW-0315">Glutamine amidotransferase</keyword>
<dbReference type="InterPro" id="IPR002818">
    <property type="entry name" value="DJ-1/PfpI"/>
</dbReference>
<name>A0A9P9AXK7_9HYPO</name>
<feature type="domain" description="DJ-1/PfpI" evidence="1">
    <location>
        <begin position="64"/>
        <end position="193"/>
    </location>
</feature>
<dbReference type="PANTHER" id="PTHR43130">
    <property type="entry name" value="ARAC-FAMILY TRANSCRIPTIONAL REGULATOR"/>
    <property type="match status" value="1"/>
</dbReference>
<reference evidence="2 3" key="1">
    <citation type="journal article" date="2021" name="Nat. Commun.">
        <title>Genetic determinants of endophytism in the Arabidopsis root mycobiome.</title>
        <authorList>
            <person name="Mesny F."/>
            <person name="Miyauchi S."/>
            <person name="Thiergart T."/>
            <person name="Pickel B."/>
            <person name="Atanasova L."/>
            <person name="Karlsson M."/>
            <person name="Huettel B."/>
            <person name="Barry K.W."/>
            <person name="Haridas S."/>
            <person name="Chen C."/>
            <person name="Bauer D."/>
            <person name="Andreopoulos W."/>
            <person name="Pangilinan J."/>
            <person name="LaButti K."/>
            <person name="Riley R."/>
            <person name="Lipzen A."/>
            <person name="Clum A."/>
            <person name="Drula E."/>
            <person name="Henrissat B."/>
            <person name="Kohler A."/>
            <person name="Grigoriev I.V."/>
            <person name="Martin F.M."/>
            <person name="Hacquard S."/>
        </authorList>
    </citation>
    <scope>NUCLEOTIDE SEQUENCE [LARGE SCALE GENOMIC DNA]</scope>
    <source>
        <strain evidence="2 3">MPI-CAGE-CH-0241</strain>
    </source>
</reference>
<protein>
    <submittedName>
        <fullName evidence="2">Class I glutamine amidotransferase-like protein</fullName>
    </submittedName>
</protein>
<dbReference type="Pfam" id="PF01965">
    <property type="entry name" value="DJ-1_PfpI"/>
    <property type="match status" value="1"/>
</dbReference>
<comment type="caution">
    <text evidence="2">The sequence shown here is derived from an EMBL/GenBank/DDBJ whole genome shotgun (WGS) entry which is preliminary data.</text>
</comment>
<dbReference type="EMBL" id="JAGPYM010000003">
    <property type="protein sequence ID" value="KAH6897384.1"/>
    <property type="molecule type" value="Genomic_DNA"/>
</dbReference>
<dbReference type="PANTHER" id="PTHR43130:SF7">
    <property type="entry name" value="DJ-1_PFPI DOMAIN-CONTAINING PROTEIN"/>
    <property type="match status" value="1"/>
</dbReference>
<dbReference type="AlphaFoldDB" id="A0A9P9AXK7"/>
<evidence type="ECO:0000259" key="1">
    <source>
        <dbReference type="Pfam" id="PF01965"/>
    </source>
</evidence>
<gene>
    <name evidence="2" type="ORF">B0T10DRAFT_602708</name>
</gene>
<dbReference type="Gene3D" id="3.40.50.880">
    <property type="match status" value="1"/>
</dbReference>
<proteinExistence type="predicted"/>
<sequence>MTATLDFKNPGRRIQVGVILLGTTEVLDVAPIDLLHGLDRKFIDTFPDFVLSPELKAQGFDFDFHWVSETGKSPSLLTSGIQLVPTDSFETCPPLDVVLIGAAHVGYEPKETELAFIRKVWAECSAFITICGGMDAPLKAGILEGKTATAPLPLITSLREQAPGTNWVEKRWVRDGKLWTSGALLNGLDLMRNFCLETWGGEEGSLVDRMLRFGAWPVRDVDYKDDI</sequence>
<evidence type="ECO:0000313" key="3">
    <source>
        <dbReference type="Proteomes" id="UP000777438"/>
    </source>
</evidence>
<dbReference type="OrthoDB" id="543156at2759"/>
<evidence type="ECO:0000313" key="2">
    <source>
        <dbReference type="EMBL" id="KAH6897384.1"/>
    </source>
</evidence>
<dbReference type="InterPro" id="IPR052158">
    <property type="entry name" value="INH-QAR"/>
</dbReference>